<dbReference type="EMBL" id="JADIMY010000076">
    <property type="protein sequence ID" value="MBO8427610.1"/>
    <property type="molecule type" value="Genomic_DNA"/>
</dbReference>
<keyword evidence="4 9" id="KW-0694">RNA-binding</keyword>
<dbReference type="HAMAP" id="MF_00306">
    <property type="entry name" value="SRP54"/>
    <property type="match status" value="1"/>
</dbReference>
<comment type="similarity">
    <text evidence="1 9">Belongs to the GTP-binding SRP family. SRP54 subfamily.</text>
</comment>
<evidence type="ECO:0000256" key="8">
    <source>
        <dbReference type="ARBA" id="ARBA00048027"/>
    </source>
</evidence>
<feature type="binding site" evidence="9">
    <location>
        <begin position="108"/>
        <end position="115"/>
    </location>
    <ligand>
        <name>GTP</name>
        <dbReference type="ChEBI" id="CHEBI:37565"/>
    </ligand>
</feature>
<evidence type="ECO:0000256" key="5">
    <source>
        <dbReference type="ARBA" id="ARBA00023134"/>
    </source>
</evidence>
<dbReference type="InterPro" id="IPR000897">
    <property type="entry name" value="SRP54_GTPase_dom"/>
</dbReference>
<dbReference type="Gene3D" id="1.10.260.30">
    <property type="entry name" value="Signal recognition particle, SRP54 subunit, M-domain"/>
    <property type="match status" value="1"/>
</dbReference>
<dbReference type="InterPro" id="IPR013822">
    <property type="entry name" value="Signal_recog_particl_SRP54_hlx"/>
</dbReference>
<protein>
    <recommendedName>
        <fullName evidence="9">Signal recognition particle protein</fullName>
        <ecNumber evidence="9">3.6.5.4</ecNumber>
    </recommendedName>
    <alternativeName>
        <fullName evidence="9">Fifty-four homolog</fullName>
    </alternativeName>
</protein>
<feature type="binding site" evidence="9">
    <location>
        <begin position="249"/>
        <end position="252"/>
    </location>
    <ligand>
        <name>GTP</name>
        <dbReference type="ChEBI" id="CHEBI:37565"/>
    </ligand>
</feature>
<keyword evidence="6 9" id="KW-0733">Signal recognition particle</keyword>
<dbReference type="CDD" id="cd18539">
    <property type="entry name" value="SRP_G"/>
    <property type="match status" value="1"/>
</dbReference>
<keyword evidence="3 9" id="KW-0378">Hydrolase</keyword>
<dbReference type="SMART" id="SM00962">
    <property type="entry name" value="SRP54"/>
    <property type="match status" value="1"/>
</dbReference>
<dbReference type="InterPro" id="IPR042101">
    <property type="entry name" value="SRP54_N_sf"/>
</dbReference>
<dbReference type="Gene3D" id="1.20.120.140">
    <property type="entry name" value="Signal recognition particle SRP54, nucleotide-binding domain"/>
    <property type="match status" value="1"/>
</dbReference>
<comment type="catalytic activity">
    <reaction evidence="8 9">
        <text>GTP + H2O = GDP + phosphate + H(+)</text>
        <dbReference type="Rhea" id="RHEA:19669"/>
        <dbReference type="ChEBI" id="CHEBI:15377"/>
        <dbReference type="ChEBI" id="CHEBI:15378"/>
        <dbReference type="ChEBI" id="CHEBI:37565"/>
        <dbReference type="ChEBI" id="CHEBI:43474"/>
        <dbReference type="ChEBI" id="CHEBI:58189"/>
        <dbReference type="EC" id="3.6.5.4"/>
    </reaction>
</comment>
<dbReference type="SMART" id="SM00382">
    <property type="entry name" value="AAA"/>
    <property type="match status" value="1"/>
</dbReference>
<dbReference type="InterPro" id="IPR004125">
    <property type="entry name" value="Signal_recog_particle_SRP54_M"/>
</dbReference>
<dbReference type="FunFam" id="3.40.50.300:FF:000022">
    <property type="entry name" value="Signal recognition particle 54 kDa subunit"/>
    <property type="match status" value="1"/>
</dbReference>
<dbReference type="AlphaFoldDB" id="A0A9D9GUD6"/>
<evidence type="ECO:0000313" key="12">
    <source>
        <dbReference type="Proteomes" id="UP000823613"/>
    </source>
</evidence>
<dbReference type="EC" id="3.6.5.4" evidence="9"/>
<keyword evidence="9" id="KW-0963">Cytoplasm</keyword>
<name>A0A9D9GUD6_9BACL</name>
<dbReference type="InterPro" id="IPR003593">
    <property type="entry name" value="AAA+_ATPase"/>
</dbReference>
<dbReference type="Pfam" id="PF02881">
    <property type="entry name" value="SRP54_N"/>
    <property type="match status" value="1"/>
</dbReference>
<proteinExistence type="inferred from homology"/>
<comment type="subunit">
    <text evidence="9">Part of the signal recognition particle protein translocation system, which is composed of SRP and FtsY.</text>
</comment>
<keyword evidence="2 9" id="KW-0547">Nucleotide-binding</keyword>
<evidence type="ECO:0000256" key="1">
    <source>
        <dbReference type="ARBA" id="ARBA00005450"/>
    </source>
</evidence>
<dbReference type="SUPFAM" id="SSF52540">
    <property type="entry name" value="P-loop containing nucleoside triphosphate hydrolases"/>
    <property type="match status" value="1"/>
</dbReference>
<evidence type="ECO:0000313" key="11">
    <source>
        <dbReference type="EMBL" id="MBO8427610.1"/>
    </source>
</evidence>
<keyword evidence="7 9" id="KW-0687">Ribonucleoprotein</keyword>
<dbReference type="GO" id="GO:0006614">
    <property type="term" value="P:SRP-dependent cotranslational protein targeting to membrane"/>
    <property type="evidence" value="ECO:0007669"/>
    <property type="project" value="InterPro"/>
</dbReference>
<dbReference type="InterPro" id="IPR004780">
    <property type="entry name" value="SRP"/>
</dbReference>
<feature type="domain" description="SRP54-type proteins GTP-binding" evidence="10">
    <location>
        <begin position="270"/>
        <end position="283"/>
    </location>
</feature>
<feature type="binding site" evidence="9">
    <location>
        <begin position="191"/>
        <end position="195"/>
    </location>
    <ligand>
        <name>GTP</name>
        <dbReference type="ChEBI" id="CHEBI:37565"/>
    </ligand>
</feature>
<dbReference type="GO" id="GO:0008312">
    <property type="term" value="F:7S RNA binding"/>
    <property type="evidence" value="ECO:0007669"/>
    <property type="project" value="InterPro"/>
</dbReference>
<evidence type="ECO:0000256" key="9">
    <source>
        <dbReference type="HAMAP-Rule" id="MF_00306"/>
    </source>
</evidence>
<evidence type="ECO:0000256" key="4">
    <source>
        <dbReference type="ARBA" id="ARBA00022884"/>
    </source>
</evidence>
<dbReference type="PANTHER" id="PTHR11564">
    <property type="entry name" value="SIGNAL RECOGNITION PARTICLE 54K PROTEIN SRP54"/>
    <property type="match status" value="1"/>
</dbReference>
<evidence type="ECO:0000256" key="2">
    <source>
        <dbReference type="ARBA" id="ARBA00022741"/>
    </source>
</evidence>
<dbReference type="GO" id="GO:0048500">
    <property type="term" value="C:signal recognition particle"/>
    <property type="evidence" value="ECO:0007669"/>
    <property type="project" value="UniProtKB-UniRule"/>
</dbReference>
<dbReference type="Pfam" id="PF00448">
    <property type="entry name" value="SRP54"/>
    <property type="match status" value="1"/>
</dbReference>
<dbReference type="SMART" id="SM00963">
    <property type="entry name" value="SRP54_N"/>
    <property type="match status" value="1"/>
</dbReference>
<dbReference type="GO" id="GO:0005525">
    <property type="term" value="F:GTP binding"/>
    <property type="evidence" value="ECO:0007669"/>
    <property type="project" value="UniProtKB-UniRule"/>
</dbReference>
<dbReference type="GO" id="GO:0003924">
    <property type="term" value="F:GTPase activity"/>
    <property type="evidence" value="ECO:0007669"/>
    <property type="project" value="UniProtKB-UniRule"/>
</dbReference>
<evidence type="ECO:0000256" key="7">
    <source>
        <dbReference type="ARBA" id="ARBA00023274"/>
    </source>
</evidence>
<dbReference type="PANTHER" id="PTHR11564:SF5">
    <property type="entry name" value="SIGNAL RECOGNITION PARTICLE SUBUNIT SRP54"/>
    <property type="match status" value="1"/>
</dbReference>
<keyword evidence="5 9" id="KW-0342">GTP-binding</keyword>
<reference evidence="11" key="1">
    <citation type="submission" date="2020-10" db="EMBL/GenBank/DDBJ databases">
        <authorList>
            <person name="Gilroy R."/>
        </authorList>
    </citation>
    <scope>NUCLEOTIDE SEQUENCE</scope>
    <source>
        <strain evidence="11">11159</strain>
    </source>
</reference>
<dbReference type="Pfam" id="PF02978">
    <property type="entry name" value="SRP_SPB"/>
    <property type="match status" value="1"/>
</dbReference>
<dbReference type="InterPro" id="IPR027417">
    <property type="entry name" value="P-loop_NTPase"/>
</dbReference>
<sequence length="443" mass="49395">MAFENLTEKFKRIFKTLKGEARLTESNMDSILKEIRVALLDADVNFKVVKKFVNDIKEKAIGEKVYTQLNPSEMVIKIVNDELTNLLGSDSSELKFNKNKPTIIMLVGLQGSGKTTTAGKLAYLMKNKLNKKVMLAACDIYRPGAIDQLEQIAKKIDVKFFSLGNKVDPVEIALKAKEKAFNDHDDVLIIDTAGRLQIDEVLMNELKRIKEEVKPDEILLLTDAMAGQDSVNVAKTFNETLGLTGTIMSKLDGDSRGGAALSIKEVTGVPIKFIGIGEKVTDLDIFYPDRMASRILGMGDVISLVEKVQDTIDEKEAKKAMNKLEKGNFTLIDMLDQLKQVKKMGSISSLLGMIPGMPKVSKEQLNNAEIEMKNFEVIINSMTNEEKMHPEILKYSRKQRIANGSGKTVADVNKVLKKYEQSKMLAKQFSSFSKRGGKFPPFK</sequence>
<evidence type="ECO:0000256" key="3">
    <source>
        <dbReference type="ARBA" id="ARBA00022801"/>
    </source>
</evidence>
<organism evidence="11 12">
    <name type="scientific">Candidatus Onthovivens merdipullorum</name>
    <dbReference type="NCBI Taxonomy" id="2840889"/>
    <lineage>
        <taxon>Bacteria</taxon>
        <taxon>Bacillati</taxon>
        <taxon>Bacillota</taxon>
        <taxon>Bacilli</taxon>
        <taxon>Bacillales</taxon>
        <taxon>Candidatus Onthovivens</taxon>
    </lineage>
</organism>
<dbReference type="InterPro" id="IPR036891">
    <property type="entry name" value="Signal_recog_part_SRP54_M_sf"/>
</dbReference>
<dbReference type="NCBIfam" id="TIGR00959">
    <property type="entry name" value="ffh"/>
    <property type="match status" value="1"/>
</dbReference>
<dbReference type="PROSITE" id="PS00300">
    <property type="entry name" value="SRP54"/>
    <property type="match status" value="1"/>
</dbReference>
<comment type="subcellular location">
    <subcellularLocation>
        <location evidence="9">Cytoplasm</location>
    </subcellularLocation>
    <text evidence="9">The SRP-RNC complex is targeted to the cytoplasmic membrane.</text>
</comment>
<comment type="function">
    <text evidence="9">Involved in targeting and insertion of nascent membrane proteins into the cytoplasmic membrane. Binds to the hydrophobic signal sequence of the ribosome-nascent chain (RNC) as it emerges from the ribosomes. The SRP-RNC complex is then targeted to the cytoplasmic membrane where it interacts with the SRP receptor FtsY.</text>
</comment>
<dbReference type="InterPro" id="IPR022941">
    <property type="entry name" value="SRP54"/>
</dbReference>
<evidence type="ECO:0000259" key="10">
    <source>
        <dbReference type="PROSITE" id="PS00300"/>
    </source>
</evidence>
<dbReference type="SUPFAM" id="SSF47446">
    <property type="entry name" value="Signal peptide-binding domain"/>
    <property type="match status" value="1"/>
</dbReference>
<comment type="domain">
    <text evidence="9">Composed of three domains: the N-terminal N domain, which is responsible for interactions with the ribosome, the central G domain, which binds GTP, and the C-terminal M domain, which binds the RNA and the signal sequence of the RNC.</text>
</comment>
<gene>
    <name evidence="9 11" type="primary">ffh</name>
    <name evidence="11" type="ORF">IAC58_03560</name>
</gene>
<accession>A0A9D9GUD6</accession>
<evidence type="ECO:0000256" key="6">
    <source>
        <dbReference type="ARBA" id="ARBA00023135"/>
    </source>
</evidence>
<dbReference type="Gene3D" id="3.40.50.300">
    <property type="entry name" value="P-loop containing nucleotide triphosphate hydrolases"/>
    <property type="match status" value="1"/>
</dbReference>
<reference evidence="11" key="2">
    <citation type="journal article" date="2021" name="PeerJ">
        <title>Extensive microbial diversity within the chicken gut microbiome revealed by metagenomics and culture.</title>
        <authorList>
            <person name="Gilroy R."/>
            <person name="Ravi A."/>
            <person name="Getino M."/>
            <person name="Pursley I."/>
            <person name="Horton D.L."/>
            <person name="Alikhan N.F."/>
            <person name="Baker D."/>
            <person name="Gharbi K."/>
            <person name="Hall N."/>
            <person name="Watson M."/>
            <person name="Adriaenssens E.M."/>
            <person name="Foster-Nyarko E."/>
            <person name="Jarju S."/>
            <person name="Secka A."/>
            <person name="Antonio M."/>
            <person name="Oren A."/>
            <person name="Chaudhuri R.R."/>
            <person name="La Ragione R."/>
            <person name="Hildebrand F."/>
            <person name="Pallen M.J."/>
        </authorList>
    </citation>
    <scope>NUCLEOTIDE SEQUENCE</scope>
    <source>
        <strain evidence="11">11159</strain>
    </source>
</reference>
<comment type="caution">
    <text evidence="11">The sequence shown here is derived from an EMBL/GenBank/DDBJ whole genome shotgun (WGS) entry which is preliminary data.</text>
</comment>
<dbReference type="Proteomes" id="UP000823613">
    <property type="component" value="Unassembled WGS sequence"/>
</dbReference>